<sequence>MSRPRAFLASLGLLMLTLVVANTPLLPVSAPSIASAAGGVGILDLQPQTTAEAVYAALTAYGPSGRTTYLWELATVDLVLPLAMALTQVLAMRLMLRRMAPPGSRWHLLAWLPFIPSILDYVENLGIGTVLLAYPNRVGWVAEALAPLTATKSACYVGSLVLVIATLLAMGARRLGLRLKGRSAGTAAEAQAGQLRRPVT</sequence>
<proteinExistence type="predicted"/>
<protein>
    <submittedName>
        <fullName evidence="2">Uncharacterized protein</fullName>
    </submittedName>
</protein>
<name>A0ABS1LRT4_9MICO</name>
<feature type="transmembrane region" description="Helical" evidence="1">
    <location>
        <begin position="78"/>
        <end position="96"/>
    </location>
</feature>
<keyword evidence="3" id="KW-1185">Reference proteome</keyword>
<evidence type="ECO:0000256" key="1">
    <source>
        <dbReference type="SAM" id="Phobius"/>
    </source>
</evidence>
<dbReference type="Proteomes" id="UP000675409">
    <property type="component" value="Unassembled WGS sequence"/>
</dbReference>
<keyword evidence="1" id="KW-0472">Membrane</keyword>
<keyword evidence="1" id="KW-1133">Transmembrane helix</keyword>
<dbReference type="RefSeq" id="WP_201850655.1">
    <property type="nucleotide sequence ID" value="NZ_JABBYC010000059.1"/>
</dbReference>
<feature type="transmembrane region" description="Helical" evidence="1">
    <location>
        <begin position="154"/>
        <end position="172"/>
    </location>
</feature>
<evidence type="ECO:0000313" key="3">
    <source>
        <dbReference type="Proteomes" id="UP000675409"/>
    </source>
</evidence>
<gene>
    <name evidence="2" type="ORF">HGK34_19820</name>
</gene>
<evidence type="ECO:0000313" key="2">
    <source>
        <dbReference type="EMBL" id="MBL0888498.1"/>
    </source>
</evidence>
<accession>A0ABS1LRT4</accession>
<keyword evidence="1" id="KW-0812">Transmembrane</keyword>
<feature type="transmembrane region" description="Helical" evidence="1">
    <location>
        <begin position="108"/>
        <end position="134"/>
    </location>
</feature>
<dbReference type="EMBL" id="JABBYC010000059">
    <property type="protein sequence ID" value="MBL0888498.1"/>
    <property type="molecule type" value="Genomic_DNA"/>
</dbReference>
<comment type="caution">
    <text evidence="2">The sequence shown here is derived from an EMBL/GenBank/DDBJ whole genome shotgun (WGS) entry which is preliminary data.</text>
</comment>
<reference evidence="2 3" key="1">
    <citation type="journal article" date="2021" name="Arch. Microbiol.">
        <title>Myceligenerans indicum sp. nov., an actinobacterium isolated from mangrove sediment of Sundarbans, India.</title>
        <authorList>
            <person name="Asha K."/>
            <person name="Bhadury P."/>
        </authorList>
    </citation>
    <scope>NUCLEOTIDE SEQUENCE [LARGE SCALE GENOMIC DNA]</scope>
    <source>
        <strain evidence="2 3">I2</strain>
    </source>
</reference>
<organism evidence="2 3">
    <name type="scientific">Myceligenerans indicum</name>
    <dbReference type="NCBI Taxonomy" id="2593663"/>
    <lineage>
        <taxon>Bacteria</taxon>
        <taxon>Bacillati</taxon>
        <taxon>Actinomycetota</taxon>
        <taxon>Actinomycetes</taxon>
        <taxon>Micrococcales</taxon>
        <taxon>Promicromonosporaceae</taxon>
        <taxon>Myceligenerans</taxon>
    </lineage>
</organism>